<comment type="similarity">
    <text evidence="1">Belongs to the pseudouridine synthase RluA family.</text>
</comment>
<evidence type="ECO:0000259" key="2">
    <source>
        <dbReference type="Pfam" id="PF00849"/>
    </source>
</evidence>
<feature type="domain" description="Pseudouridine synthase RsuA/RluA-like" evidence="2">
    <location>
        <begin position="58"/>
        <end position="223"/>
    </location>
</feature>
<dbReference type="EMBL" id="JAHLQT010013238">
    <property type="protein sequence ID" value="KAG7170993.1"/>
    <property type="molecule type" value="Genomic_DNA"/>
</dbReference>
<proteinExistence type="inferred from homology"/>
<sequence>MSWLDRVAAHILEKMVCLAWHRLVGRISKSLCQLMRQKLGDNVPPGITDLEIVHQSCHYIIVNKRYDVLINSNSSQDEVTVQTQMKQLFPDLASQNLGHEFRFAHRLDFSTSGLLCIALHKKAAAAVAKCFVHKHVDKYYLALVRGHVSKEMLDIYLPIGDDIREEWCGIKMATPLSRHTGRCKAAHTRLLVLQKGLYDGYPATKLLLKPITGRRHQLRVHLSESGHTIVGDFTYSNRRDIYPYRMFLHAYRLVIPSQFESIDVKTEDPFAEHDPRNKWAPVETLHELTKESFVKLKLGRKWYTNKDS</sequence>
<dbReference type="GO" id="GO:0009982">
    <property type="term" value="F:pseudouridine synthase activity"/>
    <property type="evidence" value="ECO:0007669"/>
    <property type="project" value="InterPro"/>
</dbReference>
<dbReference type="GO" id="GO:0000455">
    <property type="term" value="P:enzyme-directed rRNA pseudouridine synthesis"/>
    <property type="evidence" value="ECO:0007669"/>
    <property type="project" value="TreeGrafter"/>
</dbReference>
<keyword evidence="4" id="KW-1185">Reference proteome</keyword>
<dbReference type="GO" id="GO:0003723">
    <property type="term" value="F:RNA binding"/>
    <property type="evidence" value="ECO:0007669"/>
    <property type="project" value="InterPro"/>
</dbReference>
<dbReference type="InterPro" id="IPR050188">
    <property type="entry name" value="RluA_PseudoU_synthase"/>
</dbReference>
<dbReference type="AlphaFoldDB" id="A0A8J5N0M6"/>
<dbReference type="OrthoDB" id="418349at2759"/>
<reference evidence="3" key="1">
    <citation type="journal article" date="2021" name="Sci. Adv.">
        <title>The American lobster genome reveals insights on longevity, neural, and immune adaptations.</title>
        <authorList>
            <person name="Polinski J.M."/>
            <person name="Zimin A.V."/>
            <person name="Clark K.F."/>
            <person name="Kohn A.B."/>
            <person name="Sadowski N."/>
            <person name="Timp W."/>
            <person name="Ptitsyn A."/>
            <person name="Khanna P."/>
            <person name="Romanova D.Y."/>
            <person name="Williams P."/>
            <person name="Greenwood S.J."/>
            <person name="Moroz L.L."/>
            <person name="Walt D.R."/>
            <person name="Bodnar A.G."/>
        </authorList>
    </citation>
    <scope>NUCLEOTIDE SEQUENCE</scope>
    <source>
        <strain evidence="3">GMGI-L3</strain>
    </source>
</reference>
<dbReference type="Proteomes" id="UP000747542">
    <property type="component" value="Unassembled WGS sequence"/>
</dbReference>
<dbReference type="Pfam" id="PF00849">
    <property type="entry name" value="PseudoU_synth_2"/>
    <property type="match status" value="1"/>
</dbReference>
<organism evidence="3 4">
    <name type="scientific">Homarus americanus</name>
    <name type="common">American lobster</name>
    <dbReference type="NCBI Taxonomy" id="6706"/>
    <lineage>
        <taxon>Eukaryota</taxon>
        <taxon>Metazoa</taxon>
        <taxon>Ecdysozoa</taxon>
        <taxon>Arthropoda</taxon>
        <taxon>Crustacea</taxon>
        <taxon>Multicrustacea</taxon>
        <taxon>Malacostraca</taxon>
        <taxon>Eumalacostraca</taxon>
        <taxon>Eucarida</taxon>
        <taxon>Decapoda</taxon>
        <taxon>Pleocyemata</taxon>
        <taxon>Astacidea</taxon>
        <taxon>Nephropoidea</taxon>
        <taxon>Nephropidae</taxon>
        <taxon>Homarus</taxon>
    </lineage>
</organism>
<comment type="caution">
    <text evidence="3">The sequence shown here is derived from an EMBL/GenBank/DDBJ whole genome shotgun (WGS) entry which is preliminary data.</text>
</comment>
<evidence type="ECO:0000313" key="3">
    <source>
        <dbReference type="EMBL" id="KAG7170993.1"/>
    </source>
</evidence>
<gene>
    <name evidence="3" type="primary">rpusd1-L</name>
    <name evidence="3" type="ORF">Hamer_G012568</name>
</gene>
<dbReference type="CDD" id="cd02869">
    <property type="entry name" value="PseudoU_synth_RluA_like"/>
    <property type="match status" value="1"/>
</dbReference>
<name>A0A8J5N0M6_HOMAM</name>
<protein>
    <submittedName>
        <fullName evidence="3">RNA pseudouridylate synthase domain-containing protein 1-like</fullName>
    </submittedName>
</protein>
<evidence type="ECO:0000313" key="4">
    <source>
        <dbReference type="Proteomes" id="UP000747542"/>
    </source>
</evidence>
<dbReference type="PANTHER" id="PTHR21600:SF87">
    <property type="entry name" value="RNA PSEUDOURIDYLATE SYNTHASE DOMAIN-CONTAINING PROTEIN 1"/>
    <property type="match status" value="1"/>
</dbReference>
<dbReference type="PANTHER" id="PTHR21600">
    <property type="entry name" value="MITOCHONDRIAL RNA PSEUDOURIDINE SYNTHASE"/>
    <property type="match status" value="1"/>
</dbReference>
<evidence type="ECO:0000256" key="1">
    <source>
        <dbReference type="ARBA" id="ARBA00010876"/>
    </source>
</evidence>
<accession>A0A8J5N0M6</accession>
<dbReference type="InterPro" id="IPR006145">
    <property type="entry name" value="PsdUridine_synth_RsuA/RluA"/>
</dbReference>